<comment type="similarity">
    <text evidence="10 12">Belongs to the ApbE family.</text>
</comment>
<dbReference type="GO" id="GO:0016740">
    <property type="term" value="F:transferase activity"/>
    <property type="evidence" value="ECO:0007669"/>
    <property type="project" value="UniProtKB-UniRule"/>
</dbReference>
<evidence type="ECO:0000256" key="3">
    <source>
        <dbReference type="ARBA" id="ARBA00022630"/>
    </source>
</evidence>
<dbReference type="Pfam" id="PF02424">
    <property type="entry name" value="ApbE"/>
    <property type="match status" value="1"/>
</dbReference>
<accession>A0A0X8H0M4</accession>
<dbReference type="PANTHER" id="PTHR30040:SF2">
    <property type="entry name" value="FAD:PROTEIN FMN TRANSFERASE"/>
    <property type="match status" value="1"/>
</dbReference>
<evidence type="ECO:0000256" key="10">
    <source>
        <dbReference type="PIRNR" id="PIRNR006268"/>
    </source>
</evidence>
<dbReference type="PROSITE" id="PS51257">
    <property type="entry name" value="PROKAR_LIPOPROTEIN"/>
    <property type="match status" value="1"/>
</dbReference>
<evidence type="ECO:0000256" key="7">
    <source>
        <dbReference type="ARBA" id="ARBA00022842"/>
    </source>
</evidence>
<evidence type="ECO:0000256" key="5">
    <source>
        <dbReference type="ARBA" id="ARBA00022723"/>
    </source>
</evidence>
<reference evidence="13 14" key="1">
    <citation type="submission" date="2015-10" db="EMBL/GenBank/DDBJ databases">
        <title>Erysipelothrix larvae sp. LV19 isolated from the larval gut of the rhinoceros beetle, Trypoxylus dichotomus.</title>
        <authorList>
            <person name="Lim S."/>
            <person name="Kim B.-C."/>
        </authorList>
    </citation>
    <scope>NUCLEOTIDE SEQUENCE [LARGE SCALE GENOMIC DNA]</scope>
    <source>
        <strain evidence="13 14">LV19</strain>
    </source>
</reference>
<dbReference type="InterPro" id="IPR003374">
    <property type="entry name" value="ApbE-like_sf"/>
</dbReference>
<evidence type="ECO:0000313" key="13">
    <source>
        <dbReference type="EMBL" id="AMC93897.1"/>
    </source>
</evidence>
<keyword evidence="14" id="KW-1185">Reference proteome</keyword>
<gene>
    <name evidence="13" type="ORF">AOC36_07840</name>
</gene>
<evidence type="ECO:0000256" key="8">
    <source>
        <dbReference type="ARBA" id="ARBA00031306"/>
    </source>
</evidence>
<keyword evidence="6 10" id="KW-0274">FAD</keyword>
<sequence length="372" mass="41498">MKKILSIVLVGLLLVGCGTKEPESEYTRYTNQTLTAGFDTVMTLLAYTKTKDDFDDYFDMMRNEFIHYNELFDRYNSYTGVNNIKTINDNAGIAAVEVDQEIISMLLLARTYSEISSYFDITLGAMLEIWHDYREAGELKNAEGLEGEIPSLEILEEAMAFTGWDKVEIDETNHTVFLTEKGMSLDVGAIAKGYATEKVALKLEAEGLEFGIVSGGGNIRTINTRADGASWAIGIQEPSVLATAENIDVISIPHSVSVVTSGDYQRTFTGPNGESFSHLINPKSLFPATNFRSVSVIMKDSGAADALSTALFMMTYEEGQDFAQRYNQDHPDDQIGVFWIVDDNPDWYQQGDYSFNMTDNLKEYSRNLNQAD</sequence>
<dbReference type="OrthoDB" id="9778595at2"/>
<feature type="binding site" evidence="11">
    <location>
        <position position="305"/>
    </location>
    <ligand>
        <name>Mg(2+)</name>
        <dbReference type="ChEBI" id="CHEBI:18420"/>
    </ligand>
</feature>
<keyword evidence="5 10" id="KW-0479">Metal-binding</keyword>
<dbReference type="STRING" id="1514105.AOC36_07840"/>
<dbReference type="AlphaFoldDB" id="A0A0X8H0M4"/>
<name>A0A0X8H0M4_9FIRM</name>
<dbReference type="Proteomes" id="UP000063781">
    <property type="component" value="Chromosome"/>
</dbReference>
<feature type="binding site" evidence="11">
    <location>
        <position position="189"/>
    </location>
    <ligand>
        <name>Mg(2+)</name>
        <dbReference type="ChEBI" id="CHEBI:18420"/>
    </ligand>
</feature>
<keyword evidence="12" id="KW-0472">Membrane</keyword>
<keyword evidence="7 10" id="KW-0460">Magnesium</keyword>
<evidence type="ECO:0000256" key="12">
    <source>
        <dbReference type="RuleBase" id="RU363002"/>
    </source>
</evidence>
<feature type="binding site" evidence="11">
    <location>
        <position position="309"/>
    </location>
    <ligand>
        <name>Mg(2+)</name>
        <dbReference type="ChEBI" id="CHEBI:18420"/>
    </ligand>
</feature>
<dbReference type="GO" id="GO:0046872">
    <property type="term" value="F:metal ion binding"/>
    <property type="evidence" value="ECO:0007669"/>
    <property type="project" value="UniProtKB-UniRule"/>
</dbReference>
<dbReference type="PIRSF" id="PIRSF006268">
    <property type="entry name" value="ApbE"/>
    <property type="match status" value="1"/>
</dbReference>
<keyword evidence="12" id="KW-1003">Cell membrane</keyword>
<dbReference type="SUPFAM" id="SSF143631">
    <property type="entry name" value="ApbE-like"/>
    <property type="match status" value="1"/>
</dbReference>
<dbReference type="EC" id="2.7.1.180" evidence="1 10"/>
<proteinExistence type="inferred from homology"/>
<dbReference type="InterPro" id="IPR024932">
    <property type="entry name" value="ApbE"/>
</dbReference>
<keyword evidence="12" id="KW-0997">Cell inner membrane</keyword>
<keyword evidence="3 10" id="KW-0285">Flavoprotein</keyword>
<dbReference type="PANTHER" id="PTHR30040">
    <property type="entry name" value="THIAMINE BIOSYNTHESIS LIPOPROTEIN APBE"/>
    <property type="match status" value="1"/>
</dbReference>
<evidence type="ECO:0000256" key="6">
    <source>
        <dbReference type="ARBA" id="ARBA00022827"/>
    </source>
</evidence>
<dbReference type="Gene3D" id="3.10.520.10">
    <property type="entry name" value="ApbE-like domains"/>
    <property type="match status" value="1"/>
</dbReference>
<dbReference type="RefSeq" id="WP_067633107.1">
    <property type="nucleotide sequence ID" value="NZ_CP013213.1"/>
</dbReference>
<evidence type="ECO:0000256" key="11">
    <source>
        <dbReference type="PIRSR" id="PIRSR006268-2"/>
    </source>
</evidence>
<evidence type="ECO:0000313" key="14">
    <source>
        <dbReference type="Proteomes" id="UP000063781"/>
    </source>
</evidence>
<evidence type="ECO:0000256" key="9">
    <source>
        <dbReference type="ARBA" id="ARBA00048540"/>
    </source>
</evidence>
<dbReference type="KEGG" id="erl:AOC36_07840"/>
<comment type="subcellular location">
    <subcellularLocation>
        <location evidence="12">Cell inner membrane</location>
        <topology evidence="12">Lipid-anchor</topology>
        <orientation evidence="12">Periplasmic side</orientation>
    </subcellularLocation>
</comment>
<keyword evidence="4 10" id="KW-0808">Transferase</keyword>
<evidence type="ECO:0000256" key="2">
    <source>
        <dbReference type="ARBA" id="ARBA00016337"/>
    </source>
</evidence>
<evidence type="ECO:0000256" key="4">
    <source>
        <dbReference type="ARBA" id="ARBA00022679"/>
    </source>
</evidence>
<dbReference type="GO" id="GO:0005886">
    <property type="term" value="C:plasma membrane"/>
    <property type="evidence" value="ECO:0007669"/>
    <property type="project" value="UniProtKB-SubCell"/>
</dbReference>
<comment type="function">
    <text evidence="12">Flavin transferase that catalyzes the transfer of the FMN moiety of FAD and its covalent binding to the hydroxyl group of a threonine residue in a target flavoprotein.</text>
</comment>
<keyword evidence="12" id="KW-0449">Lipoprotein</keyword>
<evidence type="ECO:0000256" key="1">
    <source>
        <dbReference type="ARBA" id="ARBA00011955"/>
    </source>
</evidence>
<comment type="cofactor">
    <cofactor evidence="11">
        <name>Mg(2+)</name>
        <dbReference type="ChEBI" id="CHEBI:18420"/>
    </cofactor>
    <cofactor evidence="11">
        <name>Mn(2+)</name>
        <dbReference type="ChEBI" id="CHEBI:29035"/>
    </cofactor>
    <text evidence="11">Magnesium. Can also use manganese.</text>
</comment>
<dbReference type="EMBL" id="CP013213">
    <property type="protein sequence ID" value="AMC93897.1"/>
    <property type="molecule type" value="Genomic_DNA"/>
</dbReference>
<organism evidence="13 14">
    <name type="scientific">Erysipelothrix larvae</name>
    <dbReference type="NCBI Taxonomy" id="1514105"/>
    <lineage>
        <taxon>Bacteria</taxon>
        <taxon>Bacillati</taxon>
        <taxon>Bacillota</taxon>
        <taxon>Erysipelotrichia</taxon>
        <taxon>Erysipelotrichales</taxon>
        <taxon>Erysipelotrichaceae</taxon>
        <taxon>Erysipelothrix</taxon>
    </lineage>
</organism>
<protein>
    <recommendedName>
        <fullName evidence="2 10">FAD:protein FMN transferase</fullName>
        <ecNumber evidence="1 10">2.7.1.180</ecNumber>
    </recommendedName>
    <alternativeName>
        <fullName evidence="8 10">Flavin transferase</fullName>
    </alternativeName>
</protein>
<comment type="catalytic activity">
    <reaction evidence="9 10 12">
        <text>L-threonyl-[protein] + FAD = FMN-L-threonyl-[protein] + AMP + H(+)</text>
        <dbReference type="Rhea" id="RHEA:36847"/>
        <dbReference type="Rhea" id="RHEA-COMP:11060"/>
        <dbReference type="Rhea" id="RHEA-COMP:11061"/>
        <dbReference type="ChEBI" id="CHEBI:15378"/>
        <dbReference type="ChEBI" id="CHEBI:30013"/>
        <dbReference type="ChEBI" id="CHEBI:57692"/>
        <dbReference type="ChEBI" id="CHEBI:74257"/>
        <dbReference type="ChEBI" id="CHEBI:456215"/>
        <dbReference type="EC" id="2.7.1.180"/>
    </reaction>
</comment>